<comment type="caution">
    <text evidence="2">The sequence shown here is derived from an EMBL/GenBank/DDBJ whole genome shotgun (WGS) entry which is preliminary data.</text>
</comment>
<proteinExistence type="predicted"/>
<protein>
    <submittedName>
        <fullName evidence="2">DUF362 domain-containing protein</fullName>
    </submittedName>
</protein>
<evidence type="ECO:0000313" key="3">
    <source>
        <dbReference type="Proteomes" id="UP000323646"/>
    </source>
</evidence>
<dbReference type="OrthoDB" id="9794954at2"/>
<gene>
    <name evidence="2" type="ORF">FZ040_11580</name>
</gene>
<dbReference type="AlphaFoldDB" id="A0A5D6W1K0"/>
<dbReference type="Proteomes" id="UP000323646">
    <property type="component" value="Unassembled WGS sequence"/>
</dbReference>
<dbReference type="EMBL" id="VTOY01000013">
    <property type="protein sequence ID" value="TYZ20638.1"/>
    <property type="molecule type" value="Genomic_DNA"/>
</dbReference>
<sequence>MNNVSVHINNKTMYPDCPPYSPSEEYPEFIFKREDVVSENNPVYHAVRDMLKNLGLDEENYGTPKWNPFCELINKGDTVLLKPNFVYHDNAGDPDIQSLVTHGAVIRPIIDYVLLALQGTGKIIIADAPQANADFETIVERNGVKQLVDYYNSKNVMIELIDLRKNAYVGGFDTGLRVDLKGDPRGYVLCNLEDKSMLQDVANPDRLYGADYDRNFIVKQHTNGHRYLFSRSVLDADVVISIPKLKTHRKAGVTINSKNMVGANGDKNFLAHYRVGSPADGGDEFADDVGLLGRLHYKWRRFAMDNILIKNTKTSRYQYFLMNVPFGIIHRLYRAITGRDYVMGNGDWHGNDTVWRMCLDLNRILLFADSKGVIHKEPQRKYFCVVDGVVAGEENGPLEPTPKHAGLIAGGNNPFFVDFVCAHLIGFDPYKIPVIYNAMKLDGFCYDEQDIRAYCEKNGASVDWRSVNLHFKPQANWKGYIER</sequence>
<dbReference type="InterPro" id="IPR007160">
    <property type="entry name" value="DUF362"/>
</dbReference>
<accession>A0A5D6W1K0</accession>
<reference evidence="2 3" key="1">
    <citation type="submission" date="2019-08" db="EMBL/GenBank/DDBJ databases">
        <title>Selenomonas sp. mPRGC5 and Selenomonas sp. mPRGC8 isolated from ruminal fluid of dairy goat (Capra hircus).</title>
        <authorList>
            <person name="Poothong S."/>
            <person name="Nuengjamnong C."/>
            <person name="Tanasupawat S."/>
        </authorList>
    </citation>
    <scope>NUCLEOTIDE SEQUENCE [LARGE SCALE GENOMIC DNA]</scope>
    <source>
        <strain evidence="3">mPRGC5</strain>
    </source>
</reference>
<feature type="domain" description="DUF362" evidence="1">
    <location>
        <begin position="218"/>
        <end position="422"/>
    </location>
</feature>
<feature type="domain" description="DUF362" evidence="1">
    <location>
        <begin position="79"/>
        <end position="153"/>
    </location>
</feature>
<evidence type="ECO:0000259" key="1">
    <source>
        <dbReference type="Pfam" id="PF04015"/>
    </source>
</evidence>
<keyword evidence="3" id="KW-1185">Reference proteome</keyword>
<organism evidence="2 3">
    <name type="scientific">Selenomonas ruminis</name>
    <dbReference type="NCBI Taxonomy" id="2593411"/>
    <lineage>
        <taxon>Bacteria</taxon>
        <taxon>Bacillati</taxon>
        <taxon>Bacillota</taxon>
        <taxon>Negativicutes</taxon>
        <taxon>Selenomonadales</taxon>
        <taxon>Selenomonadaceae</taxon>
        <taxon>Selenomonas</taxon>
    </lineage>
</organism>
<name>A0A5D6W1K0_9FIRM</name>
<evidence type="ECO:0000313" key="2">
    <source>
        <dbReference type="EMBL" id="TYZ20638.1"/>
    </source>
</evidence>
<dbReference type="RefSeq" id="WP_149172130.1">
    <property type="nucleotide sequence ID" value="NZ_VTOY01000013.1"/>
</dbReference>
<dbReference type="Pfam" id="PF04015">
    <property type="entry name" value="DUF362"/>
    <property type="match status" value="2"/>
</dbReference>